<dbReference type="Proteomes" id="UP000030302">
    <property type="component" value="Chromosome"/>
</dbReference>
<organism evidence="1 2">
    <name type="scientific">Collimonas arenae</name>
    <dbReference type="NCBI Taxonomy" id="279058"/>
    <lineage>
        <taxon>Bacteria</taxon>
        <taxon>Pseudomonadati</taxon>
        <taxon>Pseudomonadota</taxon>
        <taxon>Betaproteobacteria</taxon>
        <taxon>Burkholderiales</taxon>
        <taxon>Oxalobacteraceae</taxon>
        <taxon>Collimonas</taxon>
    </lineage>
</organism>
<proteinExistence type="predicted"/>
<keyword evidence="2" id="KW-1185">Reference proteome</keyword>
<protein>
    <submittedName>
        <fullName evidence="1">Uncharacterized protein</fullName>
    </submittedName>
</protein>
<sequence>MKDKIAKLEADIAASKAPAAQQQHGAAVPAKDLGVEFPSVKDKVVKLEADIAASKAPAAQQQYSAAAPAKNLGVEFPSVKDKVVKLEADIAASKAPAAQQQHGAAAPAKDLGVEFPSVKDKVVKLEADIAASKALAAQQVEQQMGDIRSAHTYHLQGMNKLFGEQNTQAAAGTAQPGSHDQVQSGQVNGNATKYQTQMDELTAMQQQTAIDSARVQAHQGQQALQALIMDGILAQMRRISDAIKALGQLG</sequence>
<gene>
    <name evidence="1" type="ORF">LT85_0490</name>
</gene>
<dbReference type="HOGENOM" id="CLU_1109932_0_0_4"/>
<evidence type="ECO:0000313" key="1">
    <source>
        <dbReference type="EMBL" id="AIY39650.1"/>
    </source>
</evidence>
<evidence type="ECO:0000313" key="2">
    <source>
        <dbReference type="Proteomes" id="UP000030302"/>
    </source>
</evidence>
<accession>A0A0A1F775</accession>
<name>A0A0A1F775_9BURK</name>
<dbReference type="EMBL" id="CP009962">
    <property type="protein sequence ID" value="AIY39650.1"/>
    <property type="molecule type" value="Genomic_DNA"/>
</dbReference>
<dbReference type="KEGG" id="care:LT85_0490"/>
<dbReference type="STRING" id="279058.LT85_0490"/>
<reference evidence="2" key="1">
    <citation type="journal article" date="2014" name="Soil Biol. Biochem.">
        <title>Structure and function of bacterial communities in ageing soils: Insights from the Mendocino ecological staircase.</title>
        <authorList>
            <person name="Uroz S."/>
            <person name="Tech J.J."/>
            <person name="Sawaya N.A."/>
            <person name="Frey-Klett P."/>
            <person name="Leveau J.H.J."/>
        </authorList>
    </citation>
    <scope>NUCLEOTIDE SEQUENCE [LARGE SCALE GENOMIC DNA]</scope>
    <source>
        <strain evidence="2">Cal35</strain>
    </source>
</reference>
<dbReference type="AlphaFoldDB" id="A0A0A1F775"/>